<feature type="domain" description="O-antigen ligase-related" evidence="6">
    <location>
        <begin position="204"/>
        <end position="373"/>
    </location>
</feature>
<dbReference type="KEGG" id="ttp:E6P07_12650"/>
<feature type="transmembrane region" description="Helical" evidence="5">
    <location>
        <begin position="159"/>
        <end position="179"/>
    </location>
</feature>
<dbReference type="Proteomes" id="UP000426424">
    <property type="component" value="Chromosome"/>
</dbReference>
<dbReference type="OrthoDB" id="8667028at2"/>
<dbReference type="EMBL" id="CP039268">
    <property type="protein sequence ID" value="QGU33749.1"/>
    <property type="molecule type" value="Genomic_DNA"/>
</dbReference>
<feature type="transmembrane region" description="Helical" evidence="5">
    <location>
        <begin position="191"/>
        <end position="212"/>
    </location>
</feature>
<feature type="transmembrane region" description="Helical" evidence="5">
    <location>
        <begin position="20"/>
        <end position="53"/>
    </location>
</feature>
<feature type="transmembrane region" description="Helical" evidence="5">
    <location>
        <begin position="65"/>
        <end position="87"/>
    </location>
</feature>
<dbReference type="InterPro" id="IPR007016">
    <property type="entry name" value="O-antigen_ligase-rel_domated"/>
</dbReference>
<protein>
    <submittedName>
        <fullName evidence="7">O-antigen ligase family protein</fullName>
    </submittedName>
</protein>
<keyword evidence="2 5" id="KW-0812">Transmembrane</keyword>
<evidence type="ECO:0000256" key="2">
    <source>
        <dbReference type="ARBA" id="ARBA00022692"/>
    </source>
</evidence>
<dbReference type="AlphaFoldDB" id="A0A6I6EFJ9"/>
<organism evidence="7 8">
    <name type="scientific">Thermochromatium tepidum ATCC 43061</name>
    <dbReference type="NCBI Taxonomy" id="316276"/>
    <lineage>
        <taxon>Bacteria</taxon>
        <taxon>Pseudomonadati</taxon>
        <taxon>Pseudomonadota</taxon>
        <taxon>Gammaproteobacteria</taxon>
        <taxon>Chromatiales</taxon>
        <taxon>Chromatiaceae</taxon>
        <taxon>Thermochromatium</taxon>
    </lineage>
</organism>
<keyword evidence="3 5" id="KW-1133">Transmembrane helix</keyword>
<feature type="transmembrane region" description="Helical" evidence="5">
    <location>
        <begin position="424"/>
        <end position="442"/>
    </location>
</feature>
<proteinExistence type="predicted"/>
<keyword evidence="4 5" id="KW-0472">Membrane</keyword>
<evidence type="ECO:0000259" key="6">
    <source>
        <dbReference type="Pfam" id="PF04932"/>
    </source>
</evidence>
<reference evidence="7 8" key="1">
    <citation type="submission" date="2019-12" db="EMBL/GenBank/DDBJ databases">
        <title>The complete genome of the thermophilic, anoxygenic phototrophic gammaproteobacterium Thermochromatium tepidum.</title>
        <authorList>
            <person name="Sattley W.M."/>
            <person name="Swingley W.D."/>
            <person name="Burchell B.M."/>
            <person name="Gurbani S.A."/>
            <person name="Kujawa C.M."/>
            <person name="Nuccio D.A."/>
            <person name="Schladweiler J."/>
            <person name="Shaffer K.N."/>
            <person name="Stokes L.M."/>
            <person name="Touchman J.W."/>
            <person name="Blankenship R.E."/>
            <person name="Madigan M.T."/>
        </authorList>
    </citation>
    <scope>NUCLEOTIDE SEQUENCE [LARGE SCALE GENOMIC DNA]</scope>
    <source>
        <strain evidence="7 8">ATCC 43061</strain>
    </source>
</reference>
<sequence>MSSTLDRSLPFATQDGVERLGLFGLYLFAAFAWLGTTPATLGLALLTLAFVLNRPDWPVLGRDPVVRLSLILIVFLVVHSLALAWMAPSAERAATILDGGGNWLKLMLFIPLAHWCTGQPERVRGLLLLAALGFTLAVLRKIDWANFGPAFFSTRFESYLPAIAFGMFTGLGALGLIVLRQAFWRRFASGWARWLGVILWSLWLLFMLEGLLLSQSRGSWFAFLGALTLLVILEWRGYAHPAGDTMRARRRRYGPAALVIVIGLALISGLLVQTETLHKRLSEHRGTLIDIARGETSALESDPVGLRFKALLFARETWSARPWFGWGAGTSRELIAASGRPEALFDHDHWLPHLHNTYAEILVQFGLVGLILIAALIWGLARSGLRSGRAGHLPADLGRFYLVAFVFMLIWCLFNYRVVHTDWIFFWILVAGTLHGLSRGTGTSRSGAQAQAGNPMASR</sequence>
<evidence type="ECO:0000256" key="5">
    <source>
        <dbReference type="SAM" id="Phobius"/>
    </source>
</evidence>
<dbReference type="GO" id="GO:0016020">
    <property type="term" value="C:membrane"/>
    <property type="evidence" value="ECO:0007669"/>
    <property type="project" value="UniProtKB-SubCell"/>
</dbReference>
<name>A0A6I6EFJ9_THETI</name>
<evidence type="ECO:0000256" key="1">
    <source>
        <dbReference type="ARBA" id="ARBA00004141"/>
    </source>
</evidence>
<dbReference type="InterPro" id="IPR051533">
    <property type="entry name" value="WaaL-like"/>
</dbReference>
<evidence type="ECO:0000256" key="4">
    <source>
        <dbReference type="ARBA" id="ARBA00023136"/>
    </source>
</evidence>
<comment type="subcellular location">
    <subcellularLocation>
        <location evidence="1">Membrane</location>
        <topology evidence="1">Multi-pass membrane protein</topology>
    </subcellularLocation>
</comment>
<dbReference type="PANTHER" id="PTHR37422:SF13">
    <property type="entry name" value="LIPOPOLYSACCHARIDE BIOSYNTHESIS PROTEIN PA4999-RELATED"/>
    <property type="match status" value="1"/>
</dbReference>
<dbReference type="RefSeq" id="WP_153975937.1">
    <property type="nucleotide sequence ID" value="NZ_CP039268.1"/>
</dbReference>
<evidence type="ECO:0000256" key="3">
    <source>
        <dbReference type="ARBA" id="ARBA00022989"/>
    </source>
</evidence>
<feature type="transmembrane region" description="Helical" evidence="5">
    <location>
        <begin position="93"/>
        <end position="116"/>
    </location>
</feature>
<feature type="transmembrane region" description="Helical" evidence="5">
    <location>
        <begin position="400"/>
        <end position="418"/>
    </location>
</feature>
<dbReference type="Pfam" id="PF04932">
    <property type="entry name" value="Wzy_C"/>
    <property type="match status" value="1"/>
</dbReference>
<feature type="transmembrane region" description="Helical" evidence="5">
    <location>
        <begin position="361"/>
        <end position="380"/>
    </location>
</feature>
<dbReference type="GO" id="GO:0016874">
    <property type="term" value="F:ligase activity"/>
    <property type="evidence" value="ECO:0007669"/>
    <property type="project" value="UniProtKB-KW"/>
</dbReference>
<dbReference type="PANTHER" id="PTHR37422">
    <property type="entry name" value="TEICHURONIC ACID BIOSYNTHESIS PROTEIN TUAE"/>
    <property type="match status" value="1"/>
</dbReference>
<feature type="transmembrane region" description="Helical" evidence="5">
    <location>
        <begin position="218"/>
        <end position="235"/>
    </location>
</feature>
<keyword evidence="7" id="KW-0436">Ligase</keyword>
<accession>A0A6I6EFJ9</accession>
<gene>
    <name evidence="7" type="ORF">E6P07_12650</name>
</gene>
<keyword evidence="8" id="KW-1185">Reference proteome</keyword>
<evidence type="ECO:0000313" key="8">
    <source>
        <dbReference type="Proteomes" id="UP000426424"/>
    </source>
</evidence>
<feature type="transmembrane region" description="Helical" evidence="5">
    <location>
        <begin position="256"/>
        <end position="274"/>
    </location>
</feature>
<evidence type="ECO:0000313" key="7">
    <source>
        <dbReference type="EMBL" id="QGU33749.1"/>
    </source>
</evidence>
<feature type="transmembrane region" description="Helical" evidence="5">
    <location>
        <begin position="123"/>
        <end position="139"/>
    </location>
</feature>